<dbReference type="EMBL" id="JAAGAX010000003">
    <property type="protein sequence ID" value="KAF2318998.1"/>
    <property type="molecule type" value="Genomic_DNA"/>
</dbReference>
<name>A0A6A6N2W7_HEVBR</name>
<dbReference type="Gene3D" id="3.40.50.2000">
    <property type="entry name" value="Glycogen Phosphorylase B"/>
    <property type="match status" value="3"/>
</dbReference>
<protein>
    <submittedName>
        <fullName evidence="2">Uncharacterized protein</fullName>
    </submittedName>
</protein>
<dbReference type="GO" id="GO:0080044">
    <property type="term" value="F:quercetin 7-O-glucosyltransferase activity"/>
    <property type="evidence" value="ECO:0007669"/>
    <property type="project" value="TreeGrafter"/>
</dbReference>
<accession>A0A6A6N2W7</accession>
<dbReference type="Proteomes" id="UP000467840">
    <property type="component" value="Chromosome 10"/>
</dbReference>
<sequence length="211" mass="23826">MKVESKPIFKKIVIESNPPVNYIIGDGMMGFVYDVAVEVGIPAIQLHTTSACAFWTFFSIPDIIAAHELPIKEPASHGWITKRRILYSIPKSVTTNDNGVEEISKEFQEGPKERGYIVKWAPQEEQVNSRFVSEVSKLGLDMKDVCDRKVVEKMVNDLMVDRREEFVESTARMAELARMSVSEGGSSSCCLDRLIKDIRLMNRQAYSTSDD</sequence>
<organism evidence="2 3">
    <name type="scientific">Hevea brasiliensis</name>
    <name type="common">Para rubber tree</name>
    <name type="synonym">Siphonia brasiliensis</name>
    <dbReference type="NCBI Taxonomy" id="3981"/>
    <lineage>
        <taxon>Eukaryota</taxon>
        <taxon>Viridiplantae</taxon>
        <taxon>Streptophyta</taxon>
        <taxon>Embryophyta</taxon>
        <taxon>Tracheophyta</taxon>
        <taxon>Spermatophyta</taxon>
        <taxon>Magnoliopsida</taxon>
        <taxon>eudicotyledons</taxon>
        <taxon>Gunneridae</taxon>
        <taxon>Pentapetalae</taxon>
        <taxon>rosids</taxon>
        <taxon>fabids</taxon>
        <taxon>Malpighiales</taxon>
        <taxon>Euphorbiaceae</taxon>
        <taxon>Crotonoideae</taxon>
        <taxon>Micrandreae</taxon>
        <taxon>Hevea</taxon>
    </lineage>
</organism>
<gene>
    <name evidence="2" type="ORF">GH714_012380</name>
</gene>
<dbReference type="PANTHER" id="PTHR11926:SF1392">
    <property type="entry name" value="GLYCOSYLTRANSFERASE"/>
    <property type="match status" value="1"/>
</dbReference>
<reference evidence="2 3" key="1">
    <citation type="journal article" date="2020" name="Mol. Plant">
        <title>The Chromosome-Based Rubber Tree Genome Provides New Insights into Spurge Genome Evolution and Rubber Biosynthesis.</title>
        <authorList>
            <person name="Liu J."/>
            <person name="Shi C."/>
            <person name="Shi C.C."/>
            <person name="Li W."/>
            <person name="Zhang Q.J."/>
            <person name="Zhang Y."/>
            <person name="Li K."/>
            <person name="Lu H.F."/>
            <person name="Shi C."/>
            <person name="Zhu S.T."/>
            <person name="Xiao Z.Y."/>
            <person name="Nan H."/>
            <person name="Yue Y."/>
            <person name="Zhu X.G."/>
            <person name="Wu Y."/>
            <person name="Hong X.N."/>
            <person name="Fan G.Y."/>
            <person name="Tong Y."/>
            <person name="Zhang D."/>
            <person name="Mao C.L."/>
            <person name="Liu Y.L."/>
            <person name="Hao S.J."/>
            <person name="Liu W.Q."/>
            <person name="Lv M.Q."/>
            <person name="Zhang H.B."/>
            <person name="Liu Y."/>
            <person name="Hu-Tang G.R."/>
            <person name="Wang J.P."/>
            <person name="Wang J.H."/>
            <person name="Sun Y.H."/>
            <person name="Ni S.B."/>
            <person name="Chen W.B."/>
            <person name="Zhang X.C."/>
            <person name="Jiao Y.N."/>
            <person name="Eichler E.E."/>
            <person name="Li G.H."/>
            <person name="Liu X."/>
            <person name="Gao L.Z."/>
        </authorList>
    </citation>
    <scope>NUCLEOTIDE SEQUENCE [LARGE SCALE GENOMIC DNA]</scope>
    <source>
        <strain evidence="3">cv. GT1</strain>
        <tissue evidence="2">Leaf</tissue>
    </source>
</reference>
<comment type="caution">
    <text evidence="2">The sequence shown here is derived from an EMBL/GenBank/DDBJ whole genome shotgun (WGS) entry which is preliminary data.</text>
</comment>
<evidence type="ECO:0000313" key="3">
    <source>
        <dbReference type="Proteomes" id="UP000467840"/>
    </source>
</evidence>
<dbReference type="GO" id="GO:0080043">
    <property type="term" value="F:quercetin 3-O-glucosyltransferase activity"/>
    <property type="evidence" value="ECO:0007669"/>
    <property type="project" value="TreeGrafter"/>
</dbReference>
<dbReference type="AlphaFoldDB" id="A0A6A6N2W7"/>
<dbReference type="SUPFAM" id="SSF53756">
    <property type="entry name" value="UDP-Glycosyltransferase/glycogen phosphorylase"/>
    <property type="match status" value="1"/>
</dbReference>
<keyword evidence="3" id="KW-1185">Reference proteome</keyword>
<comment type="similarity">
    <text evidence="1">Belongs to the UDP-glycosyltransferase family.</text>
</comment>
<evidence type="ECO:0000256" key="1">
    <source>
        <dbReference type="ARBA" id="ARBA00009995"/>
    </source>
</evidence>
<evidence type="ECO:0000313" key="2">
    <source>
        <dbReference type="EMBL" id="KAF2318998.1"/>
    </source>
</evidence>
<proteinExistence type="inferred from homology"/>
<dbReference type="PANTHER" id="PTHR11926">
    <property type="entry name" value="GLUCOSYL/GLUCURONOSYL TRANSFERASES"/>
    <property type="match status" value="1"/>
</dbReference>